<dbReference type="InterPro" id="IPR013087">
    <property type="entry name" value="Znf_C2H2_type"/>
</dbReference>
<reference evidence="4 5" key="1">
    <citation type="submission" date="2014-02" db="EMBL/GenBank/DDBJ databases">
        <title>The genome sequence of Colletotrichum salicis CBS 607.94.</title>
        <authorList>
            <person name="Baroncelli R."/>
            <person name="Thon M.R."/>
        </authorList>
    </citation>
    <scope>NUCLEOTIDE SEQUENCE [LARGE SCALE GENOMIC DNA]</scope>
    <source>
        <strain evidence="4 5">CBS 607.94</strain>
    </source>
</reference>
<dbReference type="AlphaFoldDB" id="A0A135SHU6"/>
<name>A0A135SHU6_9PEZI</name>
<proteinExistence type="predicted"/>
<organism evidence="4 5">
    <name type="scientific">Colletotrichum salicis</name>
    <dbReference type="NCBI Taxonomy" id="1209931"/>
    <lineage>
        <taxon>Eukaryota</taxon>
        <taxon>Fungi</taxon>
        <taxon>Dikarya</taxon>
        <taxon>Ascomycota</taxon>
        <taxon>Pezizomycotina</taxon>
        <taxon>Sordariomycetes</taxon>
        <taxon>Hypocreomycetidae</taxon>
        <taxon>Glomerellales</taxon>
        <taxon>Glomerellaceae</taxon>
        <taxon>Colletotrichum</taxon>
        <taxon>Colletotrichum acutatum species complex</taxon>
    </lineage>
</organism>
<sequence length="287" mass="32109">MDAAYAATSPEDIHCPAGCGHSYSPALRLESHVVEHHSDEIPVEHVEMMIEASSEAWGEAKVIQCPLCSKNLSSLKGYEHHVGKHQEQLALSALPIVSELYEKQEQDSKALEGKRLANIPDTEIELENEGESQVKDKKLTEVHEESQEVETKEQPRDQPTPSLISLSRENEFFMPKADIHPDIITAAIHRFLGKDASVRPVYYEDNKTERIYQGYYLKAFKRLSPASEYSSYDGALEALQEVSLANSDDKSSPPQLQETDGRAVSAERGSLVPEELQESYEARADDE</sequence>
<feature type="compositionally biased region" description="Basic and acidic residues" evidence="2">
    <location>
        <begin position="132"/>
        <end position="156"/>
    </location>
</feature>
<evidence type="ECO:0000256" key="1">
    <source>
        <dbReference type="PROSITE-ProRule" id="PRU00042"/>
    </source>
</evidence>
<gene>
    <name evidence="4" type="ORF">CSAL01_01574</name>
</gene>
<evidence type="ECO:0000313" key="4">
    <source>
        <dbReference type="EMBL" id="KXH35493.1"/>
    </source>
</evidence>
<dbReference type="Proteomes" id="UP000070121">
    <property type="component" value="Unassembled WGS sequence"/>
</dbReference>
<dbReference type="EMBL" id="JFFI01002388">
    <property type="protein sequence ID" value="KXH35493.1"/>
    <property type="molecule type" value="Genomic_DNA"/>
</dbReference>
<feature type="domain" description="C2H2-type" evidence="3">
    <location>
        <begin position="13"/>
        <end position="42"/>
    </location>
</feature>
<keyword evidence="1" id="KW-0863">Zinc-finger</keyword>
<keyword evidence="1" id="KW-0479">Metal-binding</keyword>
<dbReference type="GO" id="GO:0008270">
    <property type="term" value="F:zinc ion binding"/>
    <property type="evidence" value="ECO:0007669"/>
    <property type="project" value="UniProtKB-KW"/>
</dbReference>
<dbReference type="SMART" id="SM00355">
    <property type="entry name" value="ZnF_C2H2"/>
    <property type="match status" value="2"/>
</dbReference>
<keyword evidence="1" id="KW-0862">Zinc</keyword>
<feature type="region of interest" description="Disordered" evidence="2">
    <location>
        <begin position="244"/>
        <end position="287"/>
    </location>
</feature>
<dbReference type="PROSITE" id="PS50157">
    <property type="entry name" value="ZINC_FINGER_C2H2_2"/>
    <property type="match status" value="1"/>
</dbReference>
<feature type="region of interest" description="Disordered" evidence="2">
    <location>
        <begin position="127"/>
        <end position="163"/>
    </location>
</feature>
<protein>
    <recommendedName>
        <fullName evidence="3">C2H2-type domain-containing protein</fullName>
    </recommendedName>
</protein>
<evidence type="ECO:0000259" key="3">
    <source>
        <dbReference type="PROSITE" id="PS50157"/>
    </source>
</evidence>
<evidence type="ECO:0000256" key="2">
    <source>
        <dbReference type="SAM" id="MobiDB-lite"/>
    </source>
</evidence>
<comment type="caution">
    <text evidence="4">The sequence shown here is derived from an EMBL/GenBank/DDBJ whole genome shotgun (WGS) entry which is preliminary data.</text>
</comment>
<dbReference type="STRING" id="1209931.A0A135SHU6"/>
<keyword evidence="5" id="KW-1185">Reference proteome</keyword>
<accession>A0A135SHU6</accession>
<evidence type="ECO:0000313" key="5">
    <source>
        <dbReference type="Proteomes" id="UP000070121"/>
    </source>
</evidence>
<dbReference type="OrthoDB" id="4899518at2759"/>
<dbReference type="PROSITE" id="PS00028">
    <property type="entry name" value="ZINC_FINGER_C2H2_1"/>
    <property type="match status" value="2"/>
</dbReference>